<dbReference type="HOGENOM" id="CLU_023784_4_2_3"/>
<dbReference type="STRING" id="118168.MC7420_1623"/>
<dbReference type="InterPro" id="IPR018511">
    <property type="entry name" value="Hemolysin-typ_Ca-bd_CS"/>
</dbReference>
<dbReference type="PANTHER" id="PTHR38340">
    <property type="entry name" value="S-LAYER PROTEIN"/>
    <property type="match status" value="1"/>
</dbReference>
<dbReference type="OrthoDB" id="454226at2"/>
<dbReference type="SUPFAM" id="SSF51120">
    <property type="entry name" value="beta-Roll"/>
    <property type="match status" value="2"/>
</dbReference>
<name>B4W382_9CYAN</name>
<dbReference type="GO" id="GO:0005576">
    <property type="term" value="C:extracellular region"/>
    <property type="evidence" value="ECO:0007669"/>
    <property type="project" value="UniProtKB-SubCell"/>
</dbReference>
<dbReference type="eggNOG" id="COG2931">
    <property type="taxonomic scope" value="Bacteria"/>
</dbReference>
<organism evidence="3 4">
    <name type="scientific">Coleofasciculus chthonoplastes PCC 7420</name>
    <dbReference type="NCBI Taxonomy" id="118168"/>
    <lineage>
        <taxon>Bacteria</taxon>
        <taxon>Bacillati</taxon>
        <taxon>Cyanobacteriota</taxon>
        <taxon>Cyanophyceae</taxon>
        <taxon>Coleofasciculales</taxon>
        <taxon>Coleofasciculaceae</taxon>
        <taxon>Coleofasciculus</taxon>
    </lineage>
</organism>
<keyword evidence="2" id="KW-0964">Secreted</keyword>
<dbReference type="Pfam" id="PF00353">
    <property type="entry name" value="HemolysinCabind"/>
    <property type="match status" value="2"/>
</dbReference>
<dbReference type="PRINTS" id="PR00313">
    <property type="entry name" value="CABNDNGRPT"/>
</dbReference>
<protein>
    <submittedName>
        <fullName evidence="3">Type I secretion target GGXGXDXXX repeat protein domain protein</fullName>
    </submittedName>
</protein>
<evidence type="ECO:0000313" key="3">
    <source>
        <dbReference type="EMBL" id="EDX71409.1"/>
    </source>
</evidence>
<evidence type="ECO:0000256" key="1">
    <source>
        <dbReference type="ARBA" id="ARBA00004613"/>
    </source>
</evidence>
<accession>B4W382</accession>
<reference evidence="3 4" key="1">
    <citation type="submission" date="2008-07" db="EMBL/GenBank/DDBJ databases">
        <authorList>
            <person name="Tandeau de Marsac N."/>
            <person name="Ferriera S."/>
            <person name="Johnson J."/>
            <person name="Kravitz S."/>
            <person name="Beeson K."/>
            <person name="Sutton G."/>
            <person name="Rogers Y.-H."/>
            <person name="Friedman R."/>
            <person name="Frazier M."/>
            <person name="Venter J.C."/>
        </authorList>
    </citation>
    <scope>NUCLEOTIDE SEQUENCE [LARGE SCALE GENOMIC DNA]</scope>
    <source>
        <strain evidence="3 4">PCC 7420</strain>
    </source>
</reference>
<proteinExistence type="predicted"/>
<dbReference type="PROSITE" id="PS00330">
    <property type="entry name" value="HEMOLYSIN_CALCIUM"/>
    <property type="match status" value="7"/>
</dbReference>
<dbReference type="GO" id="GO:0005509">
    <property type="term" value="F:calcium ion binding"/>
    <property type="evidence" value="ECO:0007669"/>
    <property type="project" value="InterPro"/>
</dbReference>
<dbReference type="InterPro" id="IPR050557">
    <property type="entry name" value="RTX_toxin/Mannuronan_C5-epim"/>
</dbReference>
<dbReference type="Gene3D" id="2.150.10.10">
    <property type="entry name" value="Serralysin-like metalloprotease, C-terminal"/>
    <property type="match status" value="2"/>
</dbReference>
<keyword evidence="4" id="KW-1185">Reference proteome</keyword>
<evidence type="ECO:0000256" key="2">
    <source>
        <dbReference type="ARBA" id="ARBA00022525"/>
    </source>
</evidence>
<dbReference type="RefSeq" id="WP_006105761.1">
    <property type="nucleotide sequence ID" value="NZ_DS989873.1"/>
</dbReference>
<dbReference type="EMBL" id="DS989873">
    <property type="protein sequence ID" value="EDX71409.1"/>
    <property type="molecule type" value="Genomic_DNA"/>
</dbReference>
<dbReference type="InterPro" id="IPR001343">
    <property type="entry name" value="Hemolysn_Ca-bd"/>
</dbReference>
<dbReference type="Proteomes" id="UP000003835">
    <property type="component" value="Unassembled WGS sequence"/>
</dbReference>
<dbReference type="InterPro" id="IPR011049">
    <property type="entry name" value="Serralysin-like_metalloprot_C"/>
</dbReference>
<evidence type="ECO:0000313" key="4">
    <source>
        <dbReference type="Proteomes" id="UP000003835"/>
    </source>
</evidence>
<comment type="subcellular location">
    <subcellularLocation>
        <location evidence="1">Secreted</location>
    </subcellularLocation>
</comment>
<sequence>MVVKIGGRGNDRLIGGRGNDRLIGGRGNDRLWGGSGNDRLWGGSGNDTLNGGTGIDTADYSNLGQAITLESVGVINKGSAGTDQIQFIEKIIGATGQANAIDGSTGRSKSTSLDIDLSANNLTVNGIPGIGKATFTIENFINVTGTSQNDTIIGNSADNLLVGGSGNDTLIGGSGNDRLVGGDGNDVLTGGSGNDRLVGGDGNDVLTGGSGNDKLTGGSGNDWFTFNSKNEGIDTISDFDVHRDLIRVDDRGFGGRLRRGTLDSSKFTLGSRARDSNDRFIYNKSTGDLFFDTDGTGRSAQVQIAKLSSGLNLSASDIVVF</sequence>
<gene>
    <name evidence="3" type="ORF">MC7420_1623</name>
</gene>
<dbReference type="AlphaFoldDB" id="B4W382"/>
<dbReference type="PANTHER" id="PTHR38340:SF1">
    <property type="entry name" value="S-LAYER PROTEIN"/>
    <property type="match status" value="1"/>
</dbReference>